<evidence type="ECO:0000313" key="2">
    <source>
        <dbReference type="EMBL" id="PTQ27572.1"/>
    </source>
</evidence>
<organism evidence="2 3">
    <name type="scientific">Marchantia polymorpha</name>
    <name type="common">Common liverwort</name>
    <name type="synonym">Marchantia aquatica</name>
    <dbReference type="NCBI Taxonomy" id="3197"/>
    <lineage>
        <taxon>Eukaryota</taxon>
        <taxon>Viridiplantae</taxon>
        <taxon>Streptophyta</taxon>
        <taxon>Embryophyta</taxon>
        <taxon>Marchantiophyta</taxon>
        <taxon>Marchantiopsida</taxon>
        <taxon>Marchantiidae</taxon>
        <taxon>Marchantiales</taxon>
        <taxon>Marchantiaceae</taxon>
        <taxon>Marchantia</taxon>
    </lineage>
</organism>
<feature type="region of interest" description="Disordered" evidence="1">
    <location>
        <begin position="1"/>
        <end position="21"/>
    </location>
</feature>
<name>A0A2R6W144_MARPO</name>
<gene>
    <name evidence="2" type="ORF">MARPO_0192s0007</name>
</gene>
<feature type="compositionally biased region" description="Gly residues" evidence="1">
    <location>
        <begin position="56"/>
        <end position="66"/>
    </location>
</feature>
<proteinExistence type="predicted"/>
<feature type="region of interest" description="Disordered" evidence="1">
    <location>
        <begin position="39"/>
        <end position="69"/>
    </location>
</feature>
<feature type="region of interest" description="Disordered" evidence="1">
    <location>
        <begin position="90"/>
        <end position="118"/>
    </location>
</feature>
<dbReference type="Proteomes" id="UP000244005">
    <property type="component" value="Unassembled WGS sequence"/>
</dbReference>
<accession>A0A2R6W144</accession>
<dbReference type="AlphaFoldDB" id="A0A2R6W144"/>
<feature type="region of interest" description="Disordered" evidence="1">
    <location>
        <begin position="136"/>
        <end position="155"/>
    </location>
</feature>
<keyword evidence="3" id="KW-1185">Reference proteome</keyword>
<evidence type="ECO:0000313" key="3">
    <source>
        <dbReference type="Proteomes" id="UP000244005"/>
    </source>
</evidence>
<dbReference type="EMBL" id="KZ772860">
    <property type="protein sequence ID" value="PTQ27572.1"/>
    <property type="molecule type" value="Genomic_DNA"/>
</dbReference>
<evidence type="ECO:0000256" key="1">
    <source>
        <dbReference type="SAM" id="MobiDB-lite"/>
    </source>
</evidence>
<feature type="compositionally biased region" description="Basic and acidic residues" evidence="1">
    <location>
        <begin position="136"/>
        <end position="146"/>
    </location>
</feature>
<feature type="compositionally biased region" description="Basic residues" evidence="1">
    <location>
        <begin position="197"/>
        <end position="213"/>
    </location>
</feature>
<feature type="compositionally biased region" description="Basic and acidic residues" evidence="1">
    <location>
        <begin position="214"/>
        <end position="227"/>
    </location>
</feature>
<protein>
    <submittedName>
        <fullName evidence="2">Uncharacterized protein</fullName>
    </submittedName>
</protein>
<sequence>MIFGDDPTRRDPKRRLERDRVRANVSMCRVRQAGMLLRQRRRTSARYSGQQRGPVRGPGPGPGGVGRVTEKARGVTGHVSAPVLEIGSTKDAKARGVRGRRAGAGGSRQAAAAAEEPAHVSFGEGERNEYAEHAHGIDEPGHERGPVRKRSAGAGPLPVRFASALLLPHRPDRWLGGRAARSAGRFDPQIVIDHDAPKRKKKKEKKEKKRTKKKKEEEGRRKKEQKEQIATSPTDWLSVEPEGAEALPARAPARLPARCQLFPSFPGERRREQLLEPGRAFSTFGSLCSHCGCGSGSPGLHRGESAFGAGLSVSA</sequence>
<feature type="region of interest" description="Disordered" evidence="1">
    <location>
        <begin position="186"/>
        <end position="242"/>
    </location>
</feature>
<reference evidence="3" key="1">
    <citation type="journal article" date="2017" name="Cell">
        <title>Insights into land plant evolution garnered from the Marchantia polymorpha genome.</title>
        <authorList>
            <person name="Bowman J.L."/>
            <person name="Kohchi T."/>
            <person name="Yamato K.T."/>
            <person name="Jenkins J."/>
            <person name="Shu S."/>
            <person name="Ishizaki K."/>
            <person name="Yamaoka S."/>
            <person name="Nishihama R."/>
            <person name="Nakamura Y."/>
            <person name="Berger F."/>
            <person name="Adam C."/>
            <person name="Aki S.S."/>
            <person name="Althoff F."/>
            <person name="Araki T."/>
            <person name="Arteaga-Vazquez M.A."/>
            <person name="Balasubrmanian S."/>
            <person name="Barry K."/>
            <person name="Bauer D."/>
            <person name="Boehm C.R."/>
            <person name="Briginshaw L."/>
            <person name="Caballero-Perez J."/>
            <person name="Catarino B."/>
            <person name="Chen F."/>
            <person name="Chiyoda S."/>
            <person name="Chovatia M."/>
            <person name="Davies K.M."/>
            <person name="Delmans M."/>
            <person name="Demura T."/>
            <person name="Dierschke T."/>
            <person name="Dolan L."/>
            <person name="Dorantes-Acosta A.E."/>
            <person name="Eklund D.M."/>
            <person name="Florent S.N."/>
            <person name="Flores-Sandoval E."/>
            <person name="Fujiyama A."/>
            <person name="Fukuzawa H."/>
            <person name="Galik B."/>
            <person name="Grimanelli D."/>
            <person name="Grimwood J."/>
            <person name="Grossniklaus U."/>
            <person name="Hamada T."/>
            <person name="Haseloff J."/>
            <person name="Hetherington A.J."/>
            <person name="Higo A."/>
            <person name="Hirakawa Y."/>
            <person name="Hundley H.N."/>
            <person name="Ikeda Y."/>
            <person name="Inoue K."/>
            <person name="Inoue S.I."/>
            <person name="Ishida S."/>
            <person name="Jia Q."/>
            <person name="Kakita M."/>
            <person name="Kanazawa T."/>
            <person name="Kawai Y."/>
            <person name="Kawashima T."/>
            <person name="Kennedy M."/>
            <person name="Kinose K."/>
            <person name="Kinoshita T."/>
            <person name="Kohara Y."/>
            <person name="Koide E."/>
            <person name="Komatsu K."/>
            <person name="Kopischke S."/>
            <person name="Kubo M."/>
            <person name="Kyozuka J."/>
            <person name="Lagercrantz U."/>
            <person name="Lin S.S."/>
            <person name="Lindquist E."/>
            <person name="Lipzen A.M."/>
            <person name="Lu C.W."/>
            <person name="De Luna E."/>
            <person name="Martienssen R.A."/>
            <person name="Minamino N."/>
            <person name="Mizutani M."/>
            <person name="Mizutani M."/>
            <person name="Mochizuki N."/>
            <person name="Monte I."/>
            <person name="Mosher R."/>
            <person name="Nagasaki H."/>
            <person name="Nakagami H."/>
            <person name="Naramoto S."/>
            <person name="Nishitani K."/>
            <person name="Ohtani M."/>
            <person name="Okamoto T."/>
            <person name="Okumura M."/>
            <person name="Phillips J."/>
            <person name="Pollak B."/>
            <person name="Reinders A."/>
            <person name="Rovekamp M."/>
            <person name="Sano R."/>
            <person name="Sawa S."/>
            <person name="Schmid M.W."/>
            <person name="Shirakawa M."/>
            <person name="Solano R."/>
            <person name="Spunde A."/>
            <person name="Suetsugu N."/>
            <person name="Sugano S."/>
            <person name="Sugiyama A."/>
            <person name="Sun R."/>
            <person name="Suzuki Y."/>
            <person name="Takenaka M."/>
            <person name="Takezawa D."/>
            <person name="Tomogane H."/>
            <person name="Tsuzuki M."/>
            <person name="Ueda T."/>
            <person name="Umeda M."/>
            <person name="Ward J.M."/>
            <person name="Watanabe Y."/>
            <person name="Yazaki K."/>
            <person name="Yokoyama R."/>
            <person name="Yoshitake Y."/>
            <person name="Yotsui I."/>
            <person name="Zachgo S."/>
            <person name="Schmutz J."/>
        </authorList>
    </citation>
    <scope>NUCLEOTIDE SEQUENCE [LARGE SCALE GENOMIC DNA]</scope>
    <source>
        <strain evidence="3">Tak-1</strain>
    </source>
</reference>